<name>A0A6C8GF60_SALET</name>
<sequence>MTSVPPINTGWPGVTLAINTCRPFAGGGSKSNLIVGS</sequence>
<proteinExistence type="predicted"/>
<dbReference type="EMBL" id="AFCI01002009">
    <property type="protein sequence ID" value="EHC28343.1"/>
    <property type="molecule type" value="Genomic_DNA"/>
</dbReference>
<dbReference type="AlphaFoldDB" id="A0A6C8GF60"/>
<evidence type="ECO:0000313" key="1">
    <source>
        <dbReference type="EMBL" id="EHC28343.1"/>
    </source>
</evidence>
<dbReference type="Proteomes" id="UP000004906">
    <property type="component" value="Unassembled WGS sequence"/>
</dbReference>
<comment type="caution">
    <text evidence="1">The sequence shown here is derived from an EMBL/GenBank/DDBJ whole genome shotgun (WGS) entry which is preliminary data.</text>
</comment>
<protein>
    <submittedName>
        <fullName evidence="1">Uncharacterized protein</fullName>
    </submittedName>
</protein>
<organism evidence="1 2">
    <name type="scientific">Salmonella enterica subsp. enterica serovar Adelaide str. A4-669</name>
    <dbReference type="NCBI Taxonomy" id="913063"/>
    <lineage>
        <taxon>Bacteria</taxon>
        <taxon>Pseudomonadati</taxon>
        <taxon>Pseudomonadota</taxon>
        <taxon>Gammaproteobacteria</taxon>
        <taxon>Enterobacterales</taxon>
        <taxon>Enterobacteriaceae</taxon>
        <taxon>Salmonella</taxon>
    </lineage>
</organism>
<reference evidence="1 2" key="1">
    <citation type="journal article" date="2011" name="BMC Genomics">
        <title>Genome sequencing reveals diversification of virulence factor content and possible host adaptation in distinct subpopulations of Salmonella enterica.</title>
        <authorList>
            <person name="den Bakker H.C."/>
            <person name="Moreno Switt A.I."/>
            <person name="Govoni G."/>
            <person name="Cummings C.A."/>
            <person name="Ranieri M.L."/>
            <person name="Degoricija L."/>
            <person name="Hoelzer K."/>
            <person name="Rodriguez-Rivera L.D."/>
            <person name="Brown S."/>
            <person name="Bolchacova E."/>
            <person name="Furtado M.R."/>
            <person name="Wiedmann M."/>
        </authorList>
    </citation>
    <scope>NUCLEOTIDE SEQUENCE [LARGE SCALE GENOMIC DNA]</scope>
    <source>
        <strain evidence="1 2">A4-669</strain>
    </source>
</reference>
<gene>
    <name evidence="1" type="ORF">LTSEADE_6033</name>
</gene>
<accession>A0A6C8GF60</accession>
<evidence type="ECO:0000313" key="2">
    <source>
        <dbReference type="Proteomes" id="UP000004906"/>
    </source>
</evidence>